<protein>
    <submittedName>
        <fullName evidence="2">Calcium responsive transcription factor</fullName>
    </submittedName>
</protein>
<proteinExistence type="predicted"/>
<dbReference type="OpenTargets" id="ENSG00000138380"/>
<dbReference type="ExpressionAtlas" id="C9JZ91">
    <property type="expression patterns" value="baseline and differential"/>
</dbReference>
<gene>
    <name evidence="2" type="primary">CARF</name>
</gene>
<organism evidence="2 3">
    <name type="scientific">Homo sapiens</name>
    <name type="common">Human</name>
    <dbReference type="NCBI Taxonomy" id="9606"/>
    <lineage>
        <taxon>Eukaryota</taxon>
        <taxon>Metazoa</taxon>
        <taxon>Chordata</taxon>
        <taxon>Craniata</taxon>
        <taxon>Vertebrata</taxon>
        <taxon>Euteleostomi</taxon>
        <taxon>Mammalia</taxon>
        <taxon>Eutheria</taxon>
        <taxon>Euarchontoglires</taxon>
        <taxon>Primates</taxon>
        <taxon>Haplorrhini</taxon>
        <taxon>Catarrhini</taxon>
        <taxon>Hominidae</taxon>
        <taxon>Homo</taxon>
    </lineage>
</organism>
<accession>C9JZ91</accession>
<dbReference type="HGNC" id="HGNC:14435">
    <property type="gene designation" value="CARF"/>
</dbReference>
<feature type="compositionally biased region" description="Basic and acidic residues" evidence="1">
    <location>
        <begin position="9"/>
        <end position="19"/>
    </location>
</feature>
<dbReference type="VEuPathDB" id="HostDB:ENSG00000138380"/>
<reference evidence="2" key="5">
    <citation type="submission" date="2025-09" db="UniProtKB">
        <authorList>
            <consortium name="Ensembl"/>
        </authorList>
    </citation>
    <scope>IDENTIFICATION</scope>
</reference>
<dbReference type="OMA" id="MMIVTSQ"/>
<dbReference type="Antibodypedia" id="34159">
    <property type="antibodies" value="200 antibodies from 29 providers"/>
</dbReference>
<dbReference type="OrthoDB" id="2668416at2759"/>
<dbReference type="UCSC" id="uc061rol.1">
    <property type="organism name" value="human"/>
</dbReference>
<name>C9JZ91_HUMAN</name>
<feature type="non-terminal residue" evidence="2">
    <location>
        <position position="54"/>
    </location>
</feature>
<dbReference type="ChiTaRS" id="CARF">
    <property type="organism name" value="human"/>
</dbReference>
<dbReference type="AlphaFoldDB" id="C9JZ91"/>
<reference evidence="2 3" key="3">
    <citation type="journal article" date="2005" name="Nature">
        <title>Generation and annotation of the DNA sequences of human chromosomes 2 and 4.</title>
        <authorList>
            <person name="Hillier L.W."/>
            <person name="Graves T.A."/>
            <person name="Fulton R.S."/>
            <person name="Fulton L.A."/>
            <person name="Pepin K.H."/>
            <person name="Minx P."/>
            <person name="Wagner-McPherson C."/>
            <person name="Layman D."/>
            <person name="Wylie K."/>
            <person name="Sekhon M."/>
            <person name="Becker M.C."/>
            <person name="Fewell G.A."/>
            <person name="Delehaunty K.D."/>
            <person name="Miner T.L."/>
            <person name="Nash W.E."/>
            <person name="Kremitzki C."/>
            <person name="Oddy L."/>
            <person name="Du H."/>
            <person name="Sun H."/>
            <person name="Bradshaw-Cordum H."/>
            <person name="Ali J."/>
            <person name="Carter J."/>
            <person name="Cordes M."/>
            <person name="Harris A."/>
            <person name="Isak A."/>
            <person name="van Brunt A."/>
            <person name="Nguyen C."/>
            <person name="Du F."/>
            <person name="Courtney L."/>
            <person name="Kalicki J."/>
            <person name="Ozersky P."/>
            <person name="Abbott S."/>
            <person name="Armstrong J."/>
            <person name="Belter E.A."/>
            <person name="Caruso L."/>
            <person name="Cedroni M."/>
            <person name="Cotton M."/>
            <person name="Davidson T."/>
            <person name="Desai A."/>
            <person name="Elliott G."/>
            <person name="Erb T."/>
            <person name="Fronick C."/>
            <person name="Gaige T."/>
            <person name="Haakenson W."/>
            <person name="Haglund K."/>
            <person name="Holmes A."/>
            <person name="Harkins R."/>
            <person name="Kim K."/>
            <person name="Kruchowski S.S."/>
            <person name="Strong C.M."/>
            <person name="Grewal N."/>
            <person name="Goyea E."/>
            <person name="Hou S."/>
            <person name="Levy A."/>
            <person name="Martinka S."/>
            <person name="Mead K."/>
            <person name="McLellan M.D."/>
            <person name="Meyer R."/>
            <person name="Randall-Maher J."/>
            <person name="Tomlinson C."/>
            <person name="Dauphin-Kohlberg S."/>
            <person name="Kozlowicz-Reilly A."/>
            <person name="Shah N."/>
            <person name="Swearengen-Shahid S."/>
            <person name="Snider J."/>
            <person name="Strong J.T."/>
            <person name="Thompson J."/>
            <person name="Yoakum M."/>
            <person name="Leonard S."/>
            <person name="Pearman C."/>
            <person name="Trani L."/>
            <person name="Radionenko M."/>
            <person name="Waligorski J.E."/>
            <person name="Wang C."/>
            <person name="Rock S.M."/>
            <person name="Tin-Wollam A.M."/>
            <person name="Maupin R."/>
            <person name="Latreille P."/>
            <person name="Wendl M.C."/>
            <person name="Yang S.P."/>
            <person name="Pohl C."/>
            <person name="Wallis J.W."/>
            <person name="Spieth J."/>
            <person name="Bieri T.A."/>
            <person name="Berkowicz N."/>
            <person name="Nelson J.O."/>
            <person name="Osborne J."/>
            <person name="Ding L."/>
            <person name="Meyer R."/>
            <person name="Sabo A."/>
            <person name="Shotland Y."/>
            <person name="Sinha P."/>
            <person name="Wohldmann P.E."/>
            <person name="Cook L.L."/>
            <person name="Hickenbotham M.T."/>
            <person name="Eldred J."/>
            <person name="Williams D."/>
            <person name="Jones T.A."/>
            <person name="She X."/>
            <person name="Ciccarelli F.D."/>
            <person name="Izaurralde E."/>
            <person name="Taylor J."/>
            <person name="Schmutz J."/>
            <person name="Myers R.M."/>
            <person name="Cox D.R."/>
            <person name="Huang X."/>
            <person name="McPherson J.D."/>
            <person name="Mardis E.R."/>
            <person name="Clifton S.W."/>
            <person name="Warren W.C."/>
            <person name="Chinwalla A.T."/>
            <person name="Eddy S.R."/>
            <person name="Marra M.A."/>
            <person name="Ovcharenko I."/>
            <person name="Furey T.S."/>
            <person name="Miller W."/>
            <person name="Eichler E.E."/>
            <person name="Bork P."/>
            <person name="Suyama M."/>
            <person name="Torrents D."/>
            <person name="Waterston R.H."/>
            <person name="Wilson R.K."/>
        </authorList>
    </citation>
    <scope>NUCLEOTIDE SEQUENCE [LARGE SCALE GENOMIC DNA]</scope>
</reference>
<evidence type="ECO:0000256" key="1">
    <source>
        <dbReference type="SAM" id="MobiDB-lite"/>
    </source>
</evidence>
<dbReference type="GeneTree" id="ENSGT00390000013916"/>
<reference evidence="2" key="4">
    <citation type="submission" date="2025-08" db="UniProtKB">
        <authorList>
            <consortium name="Ensembl"/>
        </authorList>
    </citation>
    <scope>IDENTIFICATION</scope>
</reference>
<dbReference type="Ensembl" id="ENST00000414490.5">
    <property type="protein sequence ID" value="ENSP00000413296.1"/>
    <property type="gene ID" value="ENSG00000138380.19"/>
</dbReference>
<evidence type="ECO:0000313" key="3">
    <source>
        <dbReference type="Proteomes" id="UP000005640"/>
    </source>
</evidence>
<dbReference type="Bgee" id="ENSG00000138380">
    <property type="expression patterns" value="Expressed in calcaneal tendon and 138 other cell types or tissues"/>
</dbReference>
<reference evidence="2 3" key="1">
    <citation type="journal article" date="2001" name="Nature">
        <title>Initial sequencing and analysis of the human genome.</title>
        <authorList>
            <consortium name="International Human Genome Sequencing Consortium"/>
            <person name="Lander E.S."/>
            <person name="Linton L.M."/>
            <person name="Birren B."/>
            <person name="Nusbaum C."/>
            <person name="Zody M.C."/>
            <person name="Baldwin J."/>
            <person name="Devon K."/>
            <person name="Dewar K."/>
            <person name="Doyle M."/>
            <person name="FitzHugh W."/>
            <person name="Funke R."/>
            <person name="Gage D."/>
            <person name="Harris K."/>
            <person name="Heaford A."/>
            <person name="Howland J."/>
            <person name="Kann L."/>
            <person name="Lehoczky J."/>
            <person name="LeVine R."/>
            <person name="McEwan P."/>
            <person name="McKernan K."/>
            <person name="Meldrim J."/>
            <person name="Mesirov J.P."/>
            <person name="Miranda C."/>
            <person name="Morris W."/>
            <person name="Naylor J."/>
            <person name="Raymond C."/>
            <person name="Rosetti M."/>
            <person name="Santos R."/>
            <person name="Sheridan A."/>
            <person name="Sougnez C."/>
            <person name="Stange-Thomann N."/>
            <person name="Stojanovic N."/>
            <person name="Subramanian A."/>
            <person name="Wyman D."/>
            <person name="Rogers J."/>
            <person name="Sulston J."/>
            <person name="Ainscough R."/>
            <person name="Beck S."/>
            <person name="Bentley D."/>
            <person name="Burton J."/>
            <person name="Clee C."/>
            <person name="Carter N."/>
            <person name="Coulson A."/>
            <person name="Deadman R."/>
            <person name="Deloukas P."/>
            <person name="Dunham A."/>
            <person name="Dunham I."/>
            <person name="Durbin R."/>
            <person name="French L."/>
            <person name="Grafham D."/>
            <person name="Gregory S."/>
            <person name="Hubbard T."/>
            <person name="Humphray S."/>
            <person name="Hunt A."/>
            <person name="Jones M."/>
            <person name="Lloyd C."/>
            <person name="McMurray A."/>
            <person name="Matthews L."/>
            <person name="Mercer S."/>
            <person name="Milne S."/>
            <person name="Mullikin J.C."/>
            <person name="Mungall A."/>
            <person name="Plumb R."/>
            <person name="Ross M."/>
            <person name="Shownkeen R."/>
            <person name="Sims S."/>
            <person name="Waterston R.H."/>
            <person name="Wilson R.K."/>
            <person name="Hillier L.W."/>
            <person name="McPherson J.D."/>
            <person name="Marra M.A."/>
            <person name="Mardis E.R."/>
            <person name="Fulton L.A."/>
            <person name="Chinwalla A.T."/>
            <person name="Pepin K.H."/>
            <person name="Gish W.R."/>
            <person name="Chissoe S.L."/>
            <person name="Wendl M.C."/>
            <person name="Delehaunty K.D."/>
            <person name="Miner T.L."/>
            <person name="Delehaunty A."/>
            <person name="Kramer J.B."/>
            <person name="Cook L.L."/>
            <person name="Fulton R.S."/>
            <person name="Johnson D.L."/>
            <person name="Minx P.J."/>
            <person name="Clifton S.W."/>
            <person name="Hawkins T."/>
            <person name="Branscomb E."/>
            <person name="Predki P."/>
            <person name="Richardson P."/>
            <person name="Wenning S."/>
            <person name="Slezak T."/>
            <person name="Doggett N."/>
            <person name="Cheng J.F."/>
            <person name="Olsen A."/>
            <person name="Lucas S."/>
            <person name="Elkin C."/>
            <person name="Uberbacher E."/>
            <person name="Frazier M."/>
            <person name="Gibbs R.A."/>
            <person name="Muzny D.M."/>
            <person name="Scherer S.E."/>
            <person name="Bouck J.B."/>
            <person name="Sodergren E.J."/>
            <person name="Worley K.C."/>
            <person name="Rives C.M."/>
            <person name="Gorrell J.H."/>
            <person name="Metzker M.L."/>
            <person name="Naylor S.L."/>
            <person name="Kucherlapati R.S."/>
            <person name="Nelson D.L."/>
            <person name="Weinstock G.M."/>
            <person name="Sakaki Y."/>
            <person name="Fujiyama A."/>
            <person name="Hattori M."/>
            <person name="Yada T."/>
            <person name="Toyoda A."/>
            <person name="Itoh T."/>
            <person name="Kawagoe C."/>
            <person name="Watanabe H."/>
            <person name="Totoki Y."/>
            <person name="Taylor T."/>
            <person name="Weissenbach J."/>
            <person name="Heilig R."/>
            <person name="Saurin W."/>
            <person name="Artiguenave F."/>
            <person name="Brottier P."/>
            <person name="Bruls T."/>
            <person name="Pelletier E."/>
            <person name="Robert C."/>
            <person name="Wincker P."/>
            <person name="Smith D.R."/>
            <person name="Doucette-Stamm L."/>
            <person name="Rubenfield M."/>
            <person name="Weinstock K."/>
            <person name="Lee H.M."/>
            <person name="Dubois J."/>
            <person name="Rosenthal A."/>
            <person name="Platzer M."/>
            <person name="Nyakatura G."/>
            <person name="Taudien S."/>
            <person name="Rump A."/>
            <person name="Yang H."/>
            <person name="Yu J."/>
            <person name="Wang J."/>
            <person name="Huang G."/>
            <person name="Gu J."/>
            <person name="Hood L."/>
            <person name="Rowen L."/>
            <person name="Madan A."/>
            <person name="Qin S."/>
            <person name="Davis R.W."/>
            <person name="Federspiel N.A."/>
            <person name="Abola A.P."/>
            <person name="Proctor M.J."/>
            <person name="Myers R.M."/>
            <person name="Schmutz J."/>
            <person name="Dickson M."/>
            <person name="Grimwood J."/>
            <person name="Cox D.R."/>
            <person name="Olson M.V."/>
            <person name="Kaul R."/>
            <person name="Raymond C."/>
            <person name="Shimizu N."/>
            <person name="Kawasaki K."/>
            <person name="Minoshima S."/>
            <person name="Evans G.A."/>
            <person name="Athanasiou M."/>
            <person name="Schultz R."/>
            <person name="Roe B.A."/>
            <person name="Chen F."/>
            <person name="Pan H."/>
            <person name="Ramser J."/>
            <person name="Lehrach H."/>
            <person name="Reinhardt R."/>
            <person name="McCombie W.R."/>
            <person name="de la Bastide M."/>
            <person name="Dedhia N."/>
            <person name="Blocker H."/>
            <person name="Hornischer K."/>
            <person name="Nordsiek G."/>
            <person name="Agarwala R."/>
            <person name="Aravind L."/>
            <person name="Bailey J.A."/>
            <person name="Bateman A."/>
            <person name="Batzoglou S."/>
            <person name="Birney E."/>
            <person name="Bork P."/>
            <person name="Brown D.G."/>
            <person name="Burge C.B."/>
            <person name="Cerutti L."/>
            <person name="Chen H.C."/>
            <person name="Church D."/>
            <person name="Clamp M."/>
            <person name="Copley R.R."/>
            <person name="Doerks T."/>
            <person name="Eddy S.R."/>
            <person name="Eichler E.E."/>
            <person name="Furey T.S."/>
            <person name="Galagan J."/>
            <person name="Gilbert J.G."/>
            <person name="Harmon C."/>
            <person name="Hayashizaki Y."/>
            <person name="Haussler D."/>
            <person name="Hermjakob H."/>
            <person name="Hokamp K."/>
            <person name="Jang W."/>
            <person name="Johnson L.S."/>
            <person name="Jones T.A."/>
            <person name="Kasif S."/>
            <person name="Kaspryzk A."/>
            <person name="Kennedy S."/>
            <person name="Kent W.J."/>
            <person name="Kitts P."/>
            <person name="Koonin E.V."/>
            <person name="Korf I."/>
            <person name="Kulp D."/>
            <person name="Lancet D."/>
            <person name="Lowe T.M."/>
            <person name="McLysaght A."/>
            <person name="Mikkelsen T."/>
            <person name="Moran J.V."/>
            <person name="Mulder N."/>
            <person name="Pollara V.J."/>
            <person name="Ponting C.P."/>
            <person name="Schuler G."/>
            <person name="Schultz J."/>
            <person name="Slater G."/>
            <person name="Smit A.F."/>
            <person name="Stupka E."/>
            <person name="Szustakowski J."/>
            <person name="Thierry-Mieg D."/>
            <person name="Thierry-Mieg J."/>
            <person name="Wagner L."/>
            <person name="Wallis J."/>
            <person name="Wheeler R."/>
            <person name="Williams A."/>
            <person name="Wolf Y.I."/>
            <person name="Wolfe K.H."/>
            <person name="Yang S.P."/>
            <person name="Yeh R.F."/>
            <person name="Collins F."/>
            <person name="Guyer M.S."/>
            <person name="Peterson J."/>
            <person name="Felsenfeld A."/>
            <person name="Wetterstrand K.A."/>
            <person name="Patrinos A."/>
            <person name="Morgan M.J."/>
            <person name="de Jong P."/>
            <person name="Catanese J.J."/>
            <person name="Osoegawa K."/>
            <person name="Shizuya H."/>
            <person name="Choi S."/>
            <person name="Chen Y.J."/>
        </authorList>
    </citation>
    <scope>NUCLEOTIDE SEQUENCE [LARGE SCALE GENOMIC DNA]</scope>
</reference>
<dbReference type="EMBL" id="AC010900">
    <property type="status" value="NOT_ANNOTATED_CDS"/>
    <property type="molecule type" value="Genomic_DNA"/>
</dbReference>
<keyword evidence="3" id="KW-1185">Reference proteome</keyword>
<feature type="region of interest" description="Disordered" evidence="1">
    <location>
        <begin position="1"/>
        <end position="20"/>
    </location>
</feature>
<dbReference type="Proteomes" id="UP000005640">
    <property type="component" value="Chromosome 2"/>
</dbReference>
<feature type="region of interest" description="Disordered" evidence="1">
    <location>
        <begin position="34"/>
        <end position="54"/>
    </location>
</feature>
<sequence>MEQSNDSLRVNHNDGEESKTSAQVFEHLICMDSRDSSFGQNDSPTVLPITTREA</sequence>
<reference evidence="2 3" key="2">
    <citation type="journal article" date="2004" name="Nature">
        <title>Finishing the euchromatic sequence of the human genome.</title>
        <authorList>
            <consortium name="International Human Genome Sequencing Consortium"/>
        </authorList>
    </citation>
    <scope>NUCLEOTIDE SEQUENCE [LARGE SCALE GENOMIC DNA]</scope>
</reference>
<dbReference type="Ensembl" id="ENST00000414490.5">
    <property type="protein sequence ID" value="ENSP00000413296.1"/>
    <property type="gene ID" value="ENSG00000138380.18"/>
</dbReference>
<evidence type="ECO:0000313" key="2">
    <source>
        <dbReference type="Ensembl" id="ENSP00000413296.1"/>
    </source>
</evidence>